<accession>A0AAE0J090</accession>
<proteinExistence type="predicted"/>
<feature type="region of interest" description="Disordered" evidence="1">
    <location>
        <begin position="1"/>
        <end position="92"/>
    </location>
</feature>
<evidence type="ECO:0000313" key="2">
    <source>
        <dbReference type="EMBL" id="KAK3334583.1"/>
    </source>
</evidence>
<feature type="region of interest" description="Disordered" evidence="1">
    <location>
        <begin position="643"/>
        <end position="673"/>
    </location>
</feature>
<feature type="compositionally biased region" description="Low complexity" evidence="1">
    <location>
        <begin position="116"/>
        <end position="129"/>
    </location>
</feature>
<dbReference type="InterPro" id="IPR051412">
    <property type="entry name" value="Formin_Homology_Diaphanous_sf"/>
</dbReference>
<dbReference type="PANTHER" id="PTHR45691:SF6">
    <property type="entry name" value="PROTEIN DIAPHANOUS"/>
    <property type="match status" value="1"/>
</dbReference>
<feature type="compositionally biased region" description="Pro residues" evidence="1">
    <location>
        <begin position="45"/>
        <end position="54"/>
    </location>
</feature>
<dbReference type="EMBL" id="JAUEPP010000010">
    <property type="protein sequence ID" value="KAK3334583.1"/>
    <property type="molecule type" value="Genomic_DNA"/>
</dbReference>
<comment type="caution">
    <text evidence="2">The sequence shown here is derived from an EMBL/GenBank/DDBJ whole genome shotgun (WGS) entry which is preliminary data.</text>
</comment>
<reference evidence="2" key="1">
    <citation type="journal article" date="2023" name="Mol. Phylogenet. Evol.">
        <title>Genome-scale phylogeny and comparative genomics of the fungal order Sordariales.</title>
        <authorList>
            <person name="Hensen N."/>
            <person name="Bonometti L."/>
            <person name="Westerberg I."/>
            <person name="Brannstrom I.O."/>
            <person name="Guillou S."/>
            <person name="Cros-Aarteil S."/>
            <person name="Calhoun S."/>
            <person name="Haridas S."/>
            <person name="Kuo A."/>
            <person name="Mondo S."/>
            <person name="Pangilinan J."/>
            <person name="Riley R."/>
            <person name="LaButti K."/>
            <person name="Andreopoulos B."/>
            <person name="Lipzen A."/>
            <person name="Chen C."/>
            <person name="Yan M."/>
            <person name="Daum C."/>
            <person name="Ng V."/>
            <person name="Clum A."/>
            <person name="Steindorff A."/>
            <person name="Ohm R.A."/>
            <person name="Martin F."/>
            <person name="Silar P."/>
            <person name="Natvig D.O."/>
            <person name="Lalanne C."/>
            <person name="Gautier V."/>
            <person name="Ament-Velasquez S.L."/>
            <person name="Kruys A."/>
            <person name="Hutchinson M.I."/>
            <person name="Powell A.J."/>
            <person name="Barry K."/>
            <person name="Miller A.N."/>
            <person name="Grigoriev I.V."/>
            <person name="Debuchy R."/>
            <person name="Gladieux P."/>
            <person name="Hiltunen Thoren M."/>
            <person name="Johannesson H."/>
        </authorList>
    </citation>
    <scope>NUCLEOTIDE SEQUENCE</scope>
    <source>
        <strain evidence="2">CBS 560.94</strain>
    </source>
</reference>
<keyword evidence="3" id="KW-1185">Reference proteome</keyword>
<feature type="region of interest" description="Disordered" evidence="1">
    <location>
        <begin position="114"/>
        <end position="156"/>
    </location>
</feature>
<dbReference type="GeneID" id="87862437"/>
<organism evidence="2 3">
    <name type="scientific">Neurospora tetraspora</name>
    <dbReference type="NCBI Taxonomy" id="94610"/>
    <lineage>
        <taxon>Eukaryota</taxon>
        <taxon>Fungi</taxon>
        <taxon>Dikarya</taxon>
        <taxon>Ascomycota</taxon>
        <taxon>Pezizomycotina</taxon>
        <taxon>Sordariomycetes</taxon>
        <taxon>Sordariomycetidae</taxon>
        <taxon>Sordariales</taxon>
        <taxon>Sordariaceae</taxon>
        <taxon>Neurospora</taxon>
    </lineage>
</organism>
<dbReference type="GO" id="GO:0005884">
    <property type="term" value="C:actin filament"/>
    <property type="evidence" value="ECO:0007669"/>
    <property type="project" value="TreeGrafter"/>
</dbReference>
<feature type="compositionally biased region" description="Pro residues" evidence="1">
    <location>
        <begin position="62"/>
        <end position="88"/>
    </location>
</feature>
<gene>
    <name evidence="2" type="ORF">B0H65DRAFT_437053</name>
</gene>
<dbReference type="PANTHER" id="PTHR45691">
    <property type="entry name" value="PROTEIN DIAPHANOUS"/>
    <property type="match status" value="1"/>
</dbReference>
<evidence type="ECO:0000313" key="3">
    <source>
        <dbReference type="Proteomes" id="UP001278500"/>
    </source>
</evidence>
<dbReference type="AlphaFoldDB" id="A0AAE0J090"/>
<dbReference type="RefSeq" id="XP_062676749.1">
    <property type="nucleotide sequence ID" value="XM_062825283.1"/>
</dbReference>
<name>A0AAE0J090_9PEZI</name>
<protein>
    <submittedName>
        <fullName evidence="2">Uncharacterized protein</fullName>
    </submittedName>
</protein>
<dbReference type="GO" id="GO:0030041">
    <property type="term" value="P:actin filament polymerization"/>
    <property type="evidence" value="ECO:0007669"/>
    <property type="project" value="TreeGrafter"/>
</dbReference>
<feature type="compositionally biased region" description="Gly residues" evidence="1">
    <location>
        <begin position="656"/>
        <end position="673"/>
    </location>
</feature>
<feature type="compositionally biased region" description="Basic and acidic residues" evidence="1">
    <location>
        <begin position="1"/>
        <end position="12"/>
    </location>
</feature>
<feature type="region of interest" description="Disordered" evidence="1">
    <location>
        <begin position="402"/>
        <end position="438"/>
    </location>
</feature>
<dbReference type="Proteomes" id="UP001278500">
    <property type="component" value="Unassembled WGS sequence"/>
</dbReference>
<reference evidence="2" key="2">
    <citation type="submission" date="2023-06" db="EMBL/GenBank/DDBJ databases">
        <authorList>
            <consortium name="Lawrence Berkeley National Laboratory"/>
            <person name="Haridas S."/>
            <person name="Hensen N."/>
            <person name="Bonometti L."/>
            <person name="Westerberg I."/>
            <person name="Brannstrom I.O."/>
            <person name="Guillou S."/>
            <person name="Cros-Aarteil S."/>
            <person name="Calhoun S."/>
            <person name="Kuo A."/>
            <person name="Mondo S."/>
            <person name="Pangilinan J."/>
            <person name="Riley R."/>
            <person name="Labutti K."/>
            <person name="Andreopoulos B."/>
            <person name="Lipzen A."/>
            <person name="Chen C."/>
            <person name="Yanf M."/>
            <person name="Daum C."/>
            <person name="Ng V."/>
            <person name="Clum A."/>
            <person name="Steindorff A."/>
            <person name="Ohm R."/>
            <person name="Martin F."/>
            <person name="Silar P."/>
            <person name="Natvig D."/>
            <person name="Lalanne C."/>
            <person name="Gautier V."/>
            <person name="Ament-Velasquez S.L."/>
            <person name="Kruys A."/>
            <person name="Hutchinson M.I."/>
            <person name="Powell A.J."/>
            <person name="Barry K."/>
            <person name="Miller A.N."/>
            <person name="Grigoriev I.V."/>
            <person name="Debuchy R."/>
            <person name="Gladieux P."/>
            <person name="Thoren M.H."/>
            <person name="Johannesson H."/>
        </authorList>
    </citation>
    <scope>NUCLEOTIDE SEQUENCE</scope>
    <source>
        <strain evidence="2">CBS 560.94</strain>
    </source>
</reference>
<feature type="compositionally biased region" description="Basic residues" evidence="1">
    <location>
        <begin position="645"/>
        <end position="655"/>
    </location>
</feature>
<sequence>MEPDAPTHDDPKSVYPTQAQANDSWYAGDGDEMDIDLIDPALRDPYPPVTPNPRDPNASPSLSPPPPPPPPFPTPFPPTPQHPQPPQDQPRIPLEVMKRIEANVARVQAAINAMGPSQSQNQNQDAQNPPSTPPNRSIAPNPEGEQRNNVPSSPVDFTGILERLKKTLDNVPDDPPDLPPLTLPPRKRGILRVDDLFTLLRAAPPRVGCVIPNSERQIWYRPTQEDYVELNHNGVVDILQIYLDKPSYLTTYLTNACGFVQSFMYDQTQWCNCRYDPENTRFARGDETLGGNGTGALVVGYRTPWAPICNGCRGDRSVEVRVLDYLARWFSFPVPEGSDILDVMEAWEQAERFQQGGDVAGPWTPNGPPPEPEGQAEIELTAHSKALSRKFQGLLQGFSGGVLDGTNAGDVKSPTRKPKRRRYEGGDETGESHKRQRVVEKRHPLPGGPFLHDPFVDGASAGVPLSGGDPFEDAGGPMMLDDDDDWAPAAAPPPMPAAMGFPPPNSPNTPYVATANNNNNNNNNPLVPQRPQRPQGANSGGIPPRATAADAHARLTAEGKEYAEWAVDLPCGQHCINCKNVRMKPAKKNTKKCQKCVDTHAKIREINRERGYCTNTGCNRHMGTPRPLKANGEPFAYCLQCREKGKQKHQKRTKKGQGGGGGSEQGGGQAQAA</sequence>
<evidence type="ECO:0000256" key="1">
    <source>
        <dbReference type="SAM" id="MobiDB-lite"/>
    </source>
</evidence>
<feature type="region of interest" description="Disordered" evidence="1">
    <location>
        <begin position="515"/>
        <end position="546"/>
    </location>
</feature>